<dbReference type="Gene3D" id="1.20.900.10">
    <property type="entry name" value="Dbl homology (DH) domain"/>
    <property type="match status" value="1"/>
</dbReference>
<dbReference type="GO" id="GO:0007266">
    <property type="term" value="P:Rho protein signal transduction"/>
    <property type="evidence" value="ECO:0007669"/>
    <property type="project" value="TreeGrafter"/>
</dbReference>
<sequence>MPCKQKIVDIICCCLKKQKNKSKSDDTPLLSNGNRRSSHTREQINQVFELPDEEEDVTERNTDVTHECGVEQNDDTPLLSNGNRRSSHTREKDNRGNDETDEHSFANEDERNKNHMCRVGEVEQNSELELFKTDKSRVGQDSKDLETTTFIRDRSLRKSQTKRRNTIHGSLEHDSNTDSSSAENKRSKQSYFLCFTKPRQTRRTDKTTKLIEALNNLKRSTFSENDFSVITADMSSHRSDLIENDELPVVEKQRREAIWELYKKECSFFSGCLLVLKHCFMEPLKRLQLEDHLQFVNPDEIFCHLDDLCDVSHEFCKELMTVLQNKIKSEDVWPTSSLIEVLNKFFKLSSDKNVYHTYCIHDFKRKANVKRLRENENFVEFEKWCSKDDRCNRLQLDDLLMAPMQHCTRLRLLLENIQKYTSLDSDKNRLASAIKSVHKSLLHLEKKIKCTEKTERVWELQQQIEWLTVTEVDPHTYIPECLRSNISSQVCSSLFARGHRCLLHDGLVLLIQNNSKPISVYLFLFDDMVLLTRPKGDKKKSTQPKYVVYRQPIELNFLRIHDVDTNDTSGCDIVYA</sequence>
<dbReference type="PANTHER" id="PTHR13217:SF6">
    <property type="entry name" value="PLECKSTRIN HOMOLOGY DOMAIN-CONTAINING FAMILY G MEMBER 7"/>
    <property type="match status" value="1"/>
</dbReference>
<dbReference type="InterPro" id="IPR041675">
    <property type="entry name" value="PH_5"/>
</dbReference>
<dbReference type="Gene3D" id="2.30.29.30">
    <property type="entry name" value="Pleckstrin-homology domain (PH domain)/Phosphotyrosine-binding domain (PTB)"/>
    <property type="match status" value="1"/>
</dbReference>
<name>A0A8B8ABZ5_CRAVI</name>
<dbReference type="Pfam" id="PF00621">
    <property type="entry name" value="RhoGEF"/>
    <property type="match status" value="1"/>
</dbReference>
<accession>A0A8B8ABZ5</accession>
<dbReference type="InterPro" id="IPR011993">
    <property type="entry name" value="PH-like_dom_sf"/>
</dbReference>
<dbReference type="PANTHER" id="PTHR13217">
    <property type="entry name" value="PLECKSTRIN HOMOLOGY DOMAIN-CONTAINING FAMILY G MEMBER 7"/>
    <property type="match status" value="1"/>
</dbReference>
<dbReference type="GO" id="GO:0005085">
    <property type="term" value="F:guanyl-nucleotide exchange factor activity"/>
    <property type="evidence" value="ECO:0007669"/>
    <property type="project" value="InterPro"/>
</dbReference>
<dbReference type="KEGG" id="cvn:111100121"/>
<evidence type="ECO:0000313" key="4">
    <source>
        <dbReference type="RefSeq" id="XP_022287449.1"/>
    </source>
</evidence>
<dbReference type="SMART" id="SM00325">
    <property type="entry name" value="RhoGEF"/>
    <property type="match status" value="1"/>
</dbReference>
<feature type="domain" description="DH" evidence="2">
    <location>
        <begin position="253"/>
        <end position="447"/>
    </location>
</feature>
<feature type="region of interest" description="Disordered" evidence="1">
    <location>
        <begin position="21"/>
        <end position="115"/>
    </location>
</feature>
<gene>
    <name evidence="4" type="primary">LOC111100121</name>
</gene>
<keyword evidence="3" id="KW-1185">Reference proteome</keyword>
<evidence type="ECO:0000259" key="2">
    <source>
        <dbReference type="PROSITE" id="PS50010"/>
    </source>
</evidence>
<proteinExistence type="predicted"/>
<dbReference type="AlphaFoldDB" id="A0A8B8ABZ5"/>
<dbReference type="OrthoDB" id="5585231at2759"/>
<evidence type="ECO:0000313" key="3">
    <source>
        <dbReference type="Proteomes" id="UP000694844"/>
    </source>
</evidence>
<dbReference type="GeneID" id="111100121"/>
<evidence type="ECO:0000256" key="1">
    <source>
        <dbReference type="SAM" id="MobiDB-lite"/>
    </source>
</evidence>
<dbReference type="PROSITE" id="PS50010">
    <property type="entry name" value="DH_2"/>
    <property type="match status" value="1"/>
</dbReference>
<dbReference type="InterPro" id="IPR000219">
    <property type="entry name" value="DH_dom"/>
</dbReference>
<feature type="region of interest" description="Disordered" evidence="1">
    <location>
        <begin position="151"/>
        <end position="185"/>
    </location>
</feature>
<protein>
    <submittedName>
        <fullName evidence="4">Pleckstrin homology domain-containing family G member 6-like isoform X1</fullName>
    </submittedName>
</protein>
<dbReference type="Pfam" id="PF15405">
    <property type="entry name" value="PH_5"/>
    <property type="match status" value="1"/>
</dbReference>
<dbReference type="InterPro" id="IPR035899">
    <property type="entry name" value="DBL_dom_sf"/>
</dbReference>
<dbReference type="SUPFAM" id="SSF48065">
    <property type="entry name" value="DBL homology domain (DH-domain)"/>
    <property type="match status" value="1"/>
</dbReference>
<feature type="compositionally biased region" description="Basic and acidic residues" evidence="1">
    <location>
        <begin position="58"/>
        <end position="69"/>
    </location>
</feature>
<feature type="compositionally biased region" description="Basic and acidic residues" evidence="1">
    <location>
        <begin position="88"/>
        <end position="115"/>
    </location>
</feature>
<reference evidence="4" key="1">
    <citation type="submission" date="2025-08" db="UniProtKB">
        <authorList>
            <consortium name="RefSeq"/>
        </authorList>
    </citation>
    <scope>IDENTIFICATION</scope>
    <source>
        <tissue evidence="4">Whole sample</tissue>
    </source>
</reference>
<feature type="compositionally biased region" description="Basic residues" evidence="1">
    <location>
        <begin position="157"/>
        <end position="166"/>
    </location>
</feature>
<dbReference type="InterPro" id="IPR040181">
    <property type="entry name" value="PKHG5/7"/>
</dbReference>
<organism evidence="3 4">
    <name type="scientific">Crassostrea virginica</name>
    <name type="common">Eastern oyster</name>
    <dbReference type="NCBI Taxonomy" id="6565"/>
    <lineage>
        <taxon>Eukaryota</taxon>
        <taxon>Metazoa</taxon>
        <taxon>Spiralia</taxon>
        <taxon>Lophotrochozoa</taxon>
        <taxon>Mollusca</taxon>
        <taxon>Bivalvia</taxon>
        <taxon>Autobranchia</taxon>
        <taxon>Pteriomorphia</taxon>
        <taxon>Ostreida</taxon>
        <taxon>Ostreoidea</taxon>
        <taxon>Ostreidae</taxon>
        <taxon>Crassostrea</taxon>
    </lineage>
</organism>
<dbReference type="SUPFAM" id="SSF50729">
    <property type="entry name" value="PH domain-like"/>
    <property type="match status" value="1"/>
</dbReference>
<dbReference type="Proteomes" id="UP000694844">
    <property type="component" value="Chromosome 6"/>
</dbReference>
<dbReference type="RefSeq" id="XP_022287449.1">
    <property type="nucleotide sequence ID" value="XM_022431741.1"/>
</dbReference>